<feature type="transmembrane region" description="Helical" evidence="2">
    <location>
        <begin position="365"/>
        <end position="385"/>
    </location>
</feature>
<gene>
    <name evidence="3" type="ORF">C7B77_09785</name>
</gene>
<feature type="transmembrane region" description="Helical" evidence="2">
    <location>
        <begin position="320"/>
        <end position="338"/>
    </location>
</feature>
<feature type="transmembrane region" description="Helical" evidence="2">
    <location>
        <begin position="72"/>
        <end position="89"/>
    </location>
</feature>
<organism evidence="3 4">
    <name type="scientific">Chamaesiphon polymorphus CCALA 037</name>
    <dbReference type="NCBI Taxonomy" id="2107692"/>
    <lineage>
        <taxon>Bacteria</taxon>
        <taxon>Bacillati</taxon>
        <taxon>Cyanobacteriota</taxon>
        <taxon>Cyanophyceae</taxon>
        <taxon>Gomontiellales</taxon>
        <taxon>Chamaesiphonaceae</taxon>
        <taxon>Chamaesiphon</taxon>
    </lineage>
</organism>
<reference evidence="3 4" key="1">
    <citation type="submission" date="2018-03" db="EMBL/GenBank/DDBJ databases">
        <title>The ancient ancestry and fast evolution of plastids.</title>
        <authorList>
            <person name="Moore K.R."/>
            <person name="Magnabosco C."/>
            <person name="Momper L."/>
            <person name="Gold D.A."/>
            <person name="Bosak T."/>
            <person name="Fournier G.P."/>
        </authorList>
    </citation>
    <scope>NUCLEOTIDE SEQUENCE [LARGE SCALE GENOMIC DNA]</scope>
    <source>
        <strain evidence="3 4">CCALA 037</strain>
    </source>
</reference>
<evidence type="ECO:0000256" key="1">
    <source>
        <dbReference type="SAM" id="MobiDB-lite"/>
    </source>
</evidence>
<evidence type="ECO:0000313" key="4">
    <source>
        <dbReference type="Proteomes" id="UP000238937"/>
    </source>
</evidence>
<dbReference type="OrthoDB" id="8360592at2"/>
<feature type="transmembrane region" description="Helical" evidence="2">
    <location>
        <begin position="12"/>
        <end position="29"/>
    </location>
</feature>
<feature type="transmembrane region" description="Helical" evidence="2">
    <location>
        <begin position="391"/>
        <end position="410"/>
    </location>
</feature>
<comment type="caution">
    <text evidence="3">The sequence shown here is derived from an EMBL/GenBank/DDBJ whole genome shotgun (WGS) entry which is preliminary data.</text>
</comment>
<evidence type="ECO:0008006" key="5">
    <source>
        <dbReference type="Google" id="ProtNLM"/>
    </source>
</evidence>
<evidence type="ECO:0000313" key="3">
    <source>
        <dbReference type="EMBL" id="PSB57048.1"/>
    </source>
</evidence>
<dbReference type="AlphaFoldDB" id="A0A2T1GH85"/>
<accession>A0A2T1GH85</accession>
<feature type="region of interest" description="Disordered" evidence="1">
    <location>
        <begin position="425"/>
        <end position="487"/>
    </location>
</feature>
<proteinExistence type="predicted"/>
<sequence>MNQVPEKLMHYVRWGLAISWSILIASLFYDPISFILTDPDNFSSPFRIHAETCILLQGECVPPQPYRLGVRLFWSAIVPAAIFIIFVFGHETWRRICPLSFFSQLARALKIQRRRKIVDSGIVRYELVTISEDSWLGKNHLYVQFGLFCVGLTARLLIVNSDPFALGIFLISTICAAMLVGFLYAGKSWCQYFCPFAPVQAVFTGPRGLFGSQADAETQFPVSQSMCRTTDNESACVGCKSPCIDIDAEQAYWENLETPARRFVQYGYVGILVAFFLYFYLFAGNWDYYFSGAWSRDNAIEMLFQPGFYLSGRAIPVPKLIAVPLTLAMFTALAYFTLDRVEKVYRGYLRHQGNIASRQQSHHTIFTLITVFSFWFFFSFAGRPILNTMPIGAVLGFNAIVIIVGSIWGYRTLKLTPDRERDPLESVRTSLDRQVSAVKEPDISSPNNLDDRRERTPQRADLSNLTSTVVKPGSDRTLVTTQTRPKS</sequence>
<feature type="transmembrane region" description="Helical" evidence="2">
    <location>
        <begin position="263"/>
        <end position="283"/>
    </location>
</feature>
<feature type="compositionally biased region" description="Basic and acidic residues" evidence="1">
    <location>
        <begin position="449"/>
        <end position="458"/>
    </location>
</feature>
<keyword evidence="2" id="KW-0472">Membrane</keyword>
<dbReference type="RefSeq" id="WP_106303482.1">
    <property type="nucleotide sequence ID" value="NZ_PVWO01000095.1"/>
</dbReference>
<name>A0A2T1GH85_9CYAN</name>
<feature type="compositionally biased region" description="Polar residues" evidence="1">
    <location>
        <begin position="477"/>
        <end position="487"/>
    </location>
</feature>
<keyword evidence="2" id="KW-0812">Transmembrane</keyword>
<keyword evidence="4" id="KW-1185">Reference proteome</keyword>
<keyword evidence="2" id="KW-1133">Transmembrane helix</keyword>
<feature type="transmembrane region" description="Helical" evidence="2">
    <location>
        <begin position="164"/>
        <end position="185"/>
    </location>
</feature>
<dbReference type="Proteomes" id="UP000238937">
    <property type="component" value="Unassembled WGS sequence"/>
</dbReference>
<feature type="transmembrane region" description="Helical" evidence="2">
    <location>
        <begin position="141"/>
        <end position="158"/>
    </location>
</feature>
<evidence type="ECO:0000256" key="2">
    <source>
        <dbReference type="SAM" id="Phobius"/>
    </source>
</evidence>
<dbReference type="EMBL" id="PVWO01000095">
    <property type="protein sequence ID" value="PSB57048.1"/>
    <property type="molecule type" value="Genomic_DNA"/>
</dbReference>
<protein>
    <recommendedName>
        <fullName evidence="5">Cyclic nucleotide-binding protein</fullName>
    </recommendedName>
</protein>